<evidence type="ECO:0000313" key="2">
    <source>
        <dbReference type="Proteomes" id="UP000695022"/>
    </source>
</evidence>
<dbReference type="RefSeq" id="XP_014678224.1">
    <property type="nucleotide sequence ID" value="XM_014822738.1"/>
</dbReference>
<accession>A0ABM1F1A3</accession>
<evidence type="ECO:0000313" key="3">
    <source>
        <dbReference type="RefSeq" id="XP_014678223.1"/>
    </source>
</evidence>
<dbReference type="PANTHER" id="PTHR32094:SF5">
    <property type="entry name" value="FANCONI ANEMIA GROUP E PROTEIN"/>
    <property type="match status" value="1"/>
</dbReference>
<dbReference type="PANTHER" id="PTHR32094">
    <property type="entry name" value="FANCONI ANEMIA GROUP E PROTEIN"/>
    <property type="match status" value="1"/>
</dbReference>
<name>A0ABM1F1A3_PRICU</name>
<keyword evidence="2" id="KW-1185">Reference proteome</keyword>
<sequence>MQTYKFTSGHIDLAKSVTDKLRRKSLNFVSVWRRLACSSPNLYNNNTNTTTSNSINTASLAEINSNSFADAEISSKKRKLGDNDLSNINGFEPKPLPVALEVCQVENGNHNKDQKVNHDSESEIGLDCGVADGAAKLRDSLNSAGTDGSCIVEVANLLSSVSPSQVSHLCKFLQLDSVDVKQLAGICTNLRDQHTDMSYSACVQFCEQAIYPKVAGLQHTPSRLLMTTIGSFAKQFQKQVAEGVILSCFKNNAIGAVQCDLIARLVKDTLLSESKTFVFSYTLEPMYLWTDEVVPIVQLIVSGQPSLDETLQRKLAAKLLQESTRLCSSIKYAKLLLAVVSTFGKTISDASFSMLQTAIDNNSTFLKKSLQTAARDMKNLRI</sequence>
<dbReference type="InterPro" id="IPR039685">
    <property type="entry name" value="FANCE"/>
</dbReference>
<dbReference type="Pfam" id="PF11510">
    <property type="entry name" value="FA_FANCE"/>
    <property type="match status" value="1"/>
</dbReference>
<organism evidence="2 4">
    <name type="scientific">Priapulus caudatus</name>
    <name type="common">Priapulid worm</name>
    <dbReference type="NCBI Taxonomy" id="37621"/>
    <lineage>
        <taxon>Eukaryota</taxon>
        <taxon>Metazoa</taxon>
        <taxon>Ecdysozoa</taxon>
        <taxon>Scalidophora</taxon>
        <taxon>Priapulida</taxon>
        <taxon>Priapulimorpha</taxon>
        <taxon>Priapulimorphida</taxon>
        <taxon>Priapulidae</taxon>
        <taxon>Priapulus</taxon>
    </lineage>
</organism>
<dbReference type="GeneID" id="106818025"/>
<protein>
    <submittedName>
        <fullName evidence="3">Fanconi anemia group E protein-like isoform X1</fullName>
    </submittedName>
    <submittedName>
        <fullName evidence="4">Fanconi anemia group E protein-like isoform X2</fullName>
    </submittedName>
</protein>
<dbReference type="RefSeq" id="XP_014678223.1">
    <property type="nucleotide sequence ID" value="XM_014822737.1"/>
</dbReference>
<dbReference type="InterPro" id="IPR021025">
    <property type="entry name" value="Fanconi_anaemia_gr_E_prot_C"/>
</dbReference>
<proteinExistence type="predicted"/>
<feature type="domain" description="Fanconi Anaemia group E protein C-terminal" evidence="1">
    <location>
        <begin position="149"/>
        <end position="375"/>
    </location>
</feature>
<evidence type="ECO:0000313" key="4">
    <source>
        <dbReference type="RefSeq" id="XP_014678224.1"/>
    </source>
</evidence>
<gene>
    <name evidence="3 4" type="primary">LOC106818025</name>
</gene>
<dbReference type="Proteomes" id="UP000695022">
    <property type="component" value="Unplaced"/>
</dbReference>
<reference evidence="3 4" key="1">
    <citation type="submission" date="2025-05" db="UniProtKB">
        <authorList>
            <consortium name="RefSeq"/>
        </authorList>
    </citation>
    <scope>IDENTIFICATION</scope>
</reference>
<evidence type="ECO:0000259" key="1">
    <source>
        <dbReference type="Pfam" id="PF11510"/>
    </source>
</evidence>
<dbReference type="Gene3D" id="1.25.40.480">
    <property type="match status" value="1"/>
</dbReference>